<protein>
    <submittedName>
        <fullName evidence="2">Uncharacterized protein</fullName>
    </submittedName>
</protein>
<feature type="transmembrane region" description="Helical" evidence="1">
    <location>
        <begin position="27"/>
        <end position="46"/>
    </location>
</feature>
<dbReference type="Proteomes" id="UP001155840">
    <property type="component" value="Unassembled WGS sequence"/>
</dbReference>
<reference evidence="2" key="1">
    <citation type="submission" date="2020-03" db="EMBL/GenBank/DDBJ databases">
        <title>Ferranicluibacter endophyticum gen. nov., sp. nov., a new genus isolated from Rubus ulmifolius Schott. stem.</title>
        <authorList>
            <person name="Roca-Couso R."/>
            <person name="Flores-Felix J.D."/>
            <person name="Igual J.M."/>
            <person name="Rivas R."/>
        </authorList>
    </citation>
    <scope>NUCLEOTIDE SEQUENCE</scope>
    <source>
        <strain evidence="2">CRRU44</strain>
    </source>
</reference>
<gene>
    <name evidence="2" type="ORF">G8E10_03320</name>
</gene>
<dbReference type="EMBL" id="JAANCM010000001">
    <property type="protein sequence ID" value="NHT74781.1"/>
    <property type="molecule type" value="Genomic_DNA"/>
</dbReference>
<dbReference type="AlphaFoldDB" id="A0AA44CAW2"/>
<organism evidence="2 3">
    <name type="scientific">Ferranicluibacter rubi</name>
    <dbReference type="NCBI Taxonomy" id="2715133"/>
    <lineage>
        <taxon>Bacteria</taxon>
        <taxon>Pseudomonadati</taxon>
        <taxon>Pseudomonadota</taxon>
        <taxon>Alphaproteobacteria</taxon>
        <taxon>Hyphomicrobiales</taxon>
        <taxon>Rhizobiaceae</taxon>
        <taxon>Ferranicluibacter</taxon>
    </lineage>
</organism>
<comment type="caution">
    <text evidence="2">The sequence shown here is derived from an EMBL/GenBank/DDBJ whole genome shotgun (WGS) entry which is preliminary data.</text>
</comment>
<feature type="transmembrane region" description="Helical" evidence="1">
    <location>
        <begin position="52"/>
        <end position="76"/>
    </location>
</feature>
<dbReference type="RefSeq" id="WP_146236038.1">
    <property type="nucleotide sequence ID" value="NZ_JAANCM010000001.1"/>
</dbReference>
<proteinExistence type="predicted"/>
<sequence>MFLLAMRGLRTFFPEAKDRTRSLPTHLEFQFLVSGLTAINIVLLATPANDEVFWQMVRIVVLTTVVMTAVNMALFWHERRTHPKQDDAGPNLTNL</sequence>
<name>A0AA44CAW2_9HYPH</name>
<evidence type="ECO:0000256" key="1">
    <source>
        <dbReference type="SAM" id="Phobius"/>
    </source>
</evidence>
<evidence type="ECO:0000313" key="2">
    <source>
        <dbReference type="EMBL" id="NHT74781.1"/>
    </source>
</evidence>
<keyword evidence="1" id="KW-1133">Transmembrane helix</keyword>
<evidence type="ECO:0000313" key="3">
    <source>
        <dbReference type="Proteomes" id="UP001155840"/>
    </source>
</evidence>
<keyword evidence="1" id="KW-0812">Transmembrane</keyword>
<accession>A0AA44CAW2</accession>
<keyword evidence="3" id="KW-1185">Reference proteome</keyword>
<keyword evidence="1" id="KW-0472">Membrane</keyword>